<proteinExistence type="predicted"/>
<accession>A0A9W9RFF4</accession>
<dbReference type="GeneID" id="81468063"/>
<dbReference type="InterPro" id="IPR041679">
    <property type="entry name" value="DNA2/NAM7-like_C"/>
</dbReference>
<dbReference type="RefSeq" id="XP_056574695.1">
    <property type="nucleotide sequence ID" value="XM_056728880.1"/>
</dbReference>
<dbReference type="AlphaFoldDB" id="A0A9W9RFF4"/>
<dbReference type="OrthoDB" id="4326398at2759"/>
<dbReference type="Gene3D" id="3.40.50.300">
    <property type="entry name" value="P-loop containing nucleotide triphosphate hydrolases"/>
    <property type="match status" value="1"/>
</dbReference>
<evidence type="ECO:0000313" key="3">
    <source>
        <dbReference type="Proteomes" id="UP001147752"/>
    </source>
</evidence>
<dbReference type="Proteomes" id="UP001147752">
    <property type="component" value="Unassembled WGS sequence"/>
</dbReference>
<evidence type="ECO:0000313" key="2">
    <source>
        <dbReference type="EMBL" id="KAJ5356548.1"/>
    </source>
</evidence>
<evidence type="ECO:0000259" key="1">
    <source>
        <dbReference type="Pfam" id="PF13087"/>
    </source>
</evidence>
<dbReference type="InterPro" id="IPR027417">
    <property type="entry name" value="P-loop_NTPase"/>
</dbReference>
<comment type="caution">
    <text evidence="2">The sequence shown here is derived from an EMBL/GenBank/DDBJ whole genome shotgun (WGS) entry which is preliminary data.</text>
</comment>
<dbReference type="SUPFAM" id="SSF52540">
    <property type="entry name" value="P-loop containing nucleoside triphosphate hydrolases"/>
    <property type="match status" value="1"/>
</dbReference>
<dbReference type="Pfam" id="PF13087">
    <property type="entry name" value="AAA_12"/>
    <property type="match status" value="1"/>
</dbReference>
<dbReference type="EMBL" id="JAPZBT010000006">
    <property type="protein sequence ID" value="KAJ5356548.1"/>
    <property type="molecule type" value="Genomic_DNA"/>
</dbReference>
<organism evidence="2 3">
    <name type="scientific">Penicillium concentricum</name>
    <dbReference type="NCBI Taxonomy" id="293559"/>
    <lineage>
        <taxon>Eukaryota</taxon>
        <taxon>Fungi</taxon>
        <taxon>Dikarya</taxon>
        <taxon>Ascomycota</taxon>
        <taxon>Pezizomycotina</taxon>
        <taxon>Eurotiomycetes</taxon>
        <taxon>Eurotiomycetidae</taxon>
        <taxon>Eurotiales</taxon>
        <taxon>Aspergillaceae</taxon>
        <taxon>Penicillium</taxon>
    </lineage>
</organism>
<feature type="domain" description="DNA2/NAM7 helicase-like C-terminal" evidence="1">
    <location>
        <begin position="29"/>
        <end position="154"/>
    </location>
</feature>
<sequence length="293" mass="33305">MHSSFLPIRESHRPPMKIAIVGSLRDHNKQEYTVYSNVVFLAHKHGQERQVQSSYANGAHCNTSFVLAFKIHQSLAIPLGDIVILTGYDARWRSYIDEAGRRQNNHPSIDWHQLQVGKIETFQGKEADIVIFDMVRTRSLGFMRYFQRLNVVFSHGVLYNRDLMHDDPFARSPFLMQLMDFAKSNSLVHTMSEPVAELSADLPTRNHDIQKANKSHEDRRSALKANINSLATEPVSPRHTLASVASEQACSAGFESSDPKVYGGWLEDEERIETNQRMNLARNVKRKSGMGIS</sequence>
<protein>
    <recommendedName>
        <fullName evidence="1">DNA2/NAM7 helicase-like C-terminal domain-containing protein</fullName>
    </recommendedName>
</protein>
<name>A0A9W9RFF4_9EURO</name>
<gene>
    <name evidence="2" type="ORF">N7517_011157</name>
</gene>
<reference evidence="2" key="1">
    <citation type="submission" date="2022-12" db="EMBL/GenBank/DDBJ databases">
        <authorList>
            <person name="Petersen C."/>
        </authorList>
    </citation>
    <scope>NUCLEOTIDE SEQUENCE</scope>
    <source>
        <strain evidence="2">IBT 3081</strain>
    </source>
</reference>
<reference evidence="2" key="2">
    <citation type="journal article" date="2023" name="IMA Fungus">
        <title>Comparative genomic study of the Penicillium genus elucidates a diverse pangenome and 15 lateral gene transfer events.</title>
        <authorList>
            <person name="Petersen C."/>
            <person name="Sorensen T."/>
            <person name="Nielsen M.R."/>
            <person name="Sondergaard T.E."/>
            <person name="Sorensen J.L."/>
            <person name="Fitzpatrick D.A."/>
            <person name="Frisvad J.C."/>
            <person name="Nielsen K.L."/>
        </authorList>
    </citation>
    <scope>NUCLEOTIDE SEQUENCE</scope>
    <source>
        <strain evidence="2">IBT 3081</strain>
    </source>
</reference>
<keyword evidence="3" id="KW-1185">Reference proteome</keyword>